<comment type="caution">
    <text evidence="1">The sequence shown here is derived from an EMBL/GenBank/DDBJ whole genome shotgun (WGS) entry which is preliminary data.</text>
</comment>
<feature type="non-terminal residue" evidence="1">
    <location>
        <position position="1"/>
    </location>
</feature>
<sequence>DDYFIVLDYIESPEALSIYVAAKNVVLKEGTSMGFVLTDTNPNGRGKAVHTVADNYTIKH</sequence>
<evidence type="ECO:0000313" key="1">
    <source>
        <dbReference type="EMBL" id="CAG7784776.1"/>
    </source>
</evidence>
<accession>A0A8J2KF25</accession>
<dbReference type="EMBL" id="CAJVCH010282591">
    <property type="protein sequence ID" value="CAG7784776.1"/>
    <property type="molecule type" value="Genomic_DNA"/>
</dbReference>
<proteinExistence type="predicted"/>
<dbReference type="AlphaFoldDB" id="A0A8J2KF25"/>
<evidence type="ECO:0000313" key="2">
    <source>
        <dbReference type="Proteomes" id="UP000708208"/>
    </source>
</evidence>
<organism evidence="1 2">
    <name type="scientific">Allacma fusca</name>
    <dbReference type="NCBI Taxonomy" id="39272"/>
    <lineage>
        <taxon>Eukaryota</taxon>
        <taxon>Metazoa</taxon>
        <taxon>Ecdysozoa</taxon>
        <taxon>Arthropoda</taxon>
        <taxon>Hexapoda</taxon>
        <taxon>Collembola</taxon>
        <taxon>Symphypleona</taxon>
        <taxon>Sminthuridae</taxon>
        <taxon>Allacma</taxon>
    </lineage>
</organism>
<protein>
    <submittedName>
        <fullName evidence="1">Uncharacterized protein</fullName>
    </submittedName>
</protein>
<keyword evidence="2" id="KW-1185">Reference proteome</keyword>
<dbReference type="Proteomes" id="UP000708208">
    <property type="component" value="Unassembled WGS sequence"/>
</dbReference>
<reference evidence="1" key="1">
    <citation type="submission" date="2021-06" db="EMBL/GenBank/DDBJ databases">
        <authorList>
            <person name="Hodson N. C."/>
            <person name="Mongue J. A."/>
            <person name="Jaron S. K."/>
        </authorList>
    </citation>
    <scope>NUCLEOTIDE SEQUENCE</scope>
</reference>
<name>A0A8J2KF25_9HEXA</name>
<gene>
    <name evidence="1" type="ORF">AFUS01_LOCUS23441</name>
</gene>